<comment type="catalytic activity">
    <reaction evidence="1 11">
        <text>[(1-&gt;4)-alpha-D-glucosyl](n) + phosphate = [(1-&gt;4)-alpha-D-glucosyl](n-1) + alpha-D-glucose 1-phosphate</text>
        <dbReference type="Rhea" id="RHEA:41732"/>
        <dbReference type="Rhea" id="RHEA-COMP:9584"/>
        <dbReference type="Rhea" id="RHEA-COMP:9586"/>
        <dbReference type="ChEBI" id="CHEBI:15444"/>
        <dbReference type="ChEBI" id="CHEBI:43474"/>
        <dbReference type="ChEBI" id="CHEBI:58601"/>
        <dbReference type="EC" id="2.4.1.1"/>
    </reaction>
</comment>
<dbReference type="NCBIfam" id="TIGR02093">
    <property type="entry name" value="P_ylase"/>
    <property type="match status" value="1"/>
</dbReference>
<dbReference type="AlphaFoldDB" id="A0A0C1UPM5"/>
<dbReference type="PANTHER" id="PTHR11468:SF25">
    <property type="entry name" value="MALTODEXTRIN PHOSPHORYLASE"/>
    <property type="match status" value="1"/>
</dbReference>
<dbReference type="GO" id="GO:0030170">
    <property type="term" value="F:pyridoxal phosphate binding"/>
    <property type="evidence" value="ECO:0007669"/>
    <property type="project" value="InterPro"/>
</dbReference>
<evidence type="ECO:0000256" key="2">
    <source>
        <dbReference type="ARBA" id="ARBA00001933"/>
    </source>
</evidence>
<dbReference type="Pfam" id="PF00343">
    <property type="entry name" value="Phosphorylase"/>
    <property type="match status" value="1"/>
</dbReference>
<gene>
    <name evidence="12" type="ORF">A946_11480</name>
    <name evidence="13" type="ORF">kam1_768</name>
</gene>
<sequence>MTSHNGQWRFATDTTPEGIRESILTHLRLSLARSPDTATPFDWWISTAMMCQDHIVDRFLAAYRTQKIEKVKRLYFLSLEYFLGRLLHQNLINLGIVEQTKKALIGLGLDIDQIFEEEPQIGLGNGGLGRLAACFLDSLSTLRYPAFGYGLHYEFGLFHQEIINGYQVERPDDWTRFGVPWEIIRPRLSQVIRLYGNIDWNGHKPVWVGGKDILGVPYDYLIPGYNSPVVNVLRLWRSKSTVEFDLEAFNRGGYFEAVAEKNFCESISKVLYPNDKTEIGRELRLIQQYFFVSCSLHDIVRRFLKEHSNFNDFPSKVVIHLNDTHPSIAVAELMRIFLDEHNLPWDQAWKLVSQSFAYTNHTLLPEALEKWSVPLFERVLPRHLLIIYEINKHLLDNVPIDLPERDKIIRQISIIEETYPKLVRMANLAICGSYSINGVSSLHSELLKKSLFHPFYLLFPQKFRNVTNGITPRLWLLASNPRLSNLITKAIGDDWPADLEKLKALKAFVSDPEFQEEYKLVKQANKIELANLLKSRYNFILDPDAIFDVQIKRIHEYKRQHLNLLHILSLYRRILDNPNLDIHPRVFLIAGKAAPGYDLAKCIIKGINAVSYKINNDPRANKKIRVYFVPNYGIWSACKIIPAADVSEQISTAGKEASGTGNMKLALNGALTVGTLDGANIEIREAVGEENIFIFGLKAEEIAQLAAAGYSSRKIYETDPEIKYLLDWLGSGEFTPMEPPSVLHPIVHSLIDGGDPFYVLADFHSYKETQSKVDQEYKDQKTWVSKAIINTASVGWFSSDRSIKQYATTIWNLSPCLPK</sequence>
<dbReference type="FunFam" id="3.40.50.2000:FF:000149">
    <property type="entry name" value="Glycogen phosphorylase, muscle form"/>
    <property type="match status" value="1"/>
</dbReference>
<reference evidence="15" key="3">
    <citation type="submission" date="2019-03" db="EMBL/GenBank/DDBJ databases">
        <title>Complete genome of Methylacidiphilum kamchatkense Kam1.</title>
        <authorList>
            <person name="Kruse T."/>
            <person name="Murarilal Ratnadevi C."/>
            <person name="Erikstad H.-A."/>
            <person name="Birkeland N.-K."/>
        </authorList>
    </citation>
    <scope>NUCLEOTIDE SEQUENCE [LARGE SCALE GENOMIC DNA]</scope>
    <source>
        <strain evidence="15">kam1</strain>
    </source>
</reference>
<organism evidence="13 15">
    <name type="scientific">Methylacidiphilum kamchatkense Kam1</name>
    <dbReference type="NCBI Taxonomy" id="1202785"/>
    <lineage>
        <taxon>Bacteria</taxon>
        <taxon>Pseudomonadati</taxon>
        <taxon>Verrucomicrobiota</taxon>
        <taxon>Methylacidiphilae</taxon>
        <taxon>Methylacidiphilales</taxon>
        <taxon>Methylacidiphilaceae</taxon>
        <taxon>Methylacidiphilum (ex Ratnadevi et al. 2023)</taxon>
    </lineage>
</organism>
<evidence type="ECO:0000256" key="8">
    <source>
        <dbReference type="ARBA" id="ARBA00023277"/>
    </source>
</evidence>
<dbReference type="EC" id="2.4.1.1" evidence="11"/>
<comment type="function">
    <text evidence="11">Allosteric enzyme that catalyzes the rate-limiting step in glycogen catabolism, the phosphorolytic cleavage of glycogen to produce glucose-1-phosphate, and plays a central role in maintaining cellular and organismal glucose homeostasis.</text>
</comment>
<dbReference type="Proteomes" id="UP000031594">
    <property type="component" value="Unassembled WGS sequence"/>
</dbReference>
<protein>
    <recommendedName>
        <fullName evidence="11">Alpha-1,4 glucan phosphorylase</fullName>
        <ecNumber evidence="11">2.4.1.1</ecNumber>
    </recommendedName>
</protein>
<dbReference type="PIRSF" id="PIRSF000460">
    <property type="entry name" value="Pprylas_GlgP"/>
    <property type="match status" value="1"/>
</dbReference>
<dbReference type="EMBL" id="CP037899">
    <property type="protein sequence ID" value="QDQ42013.1"/>
    <property type="molecule type" value="Genomic_DNA"/>
</dbReference>
<comment type="cofactor">
    <cofactor evidence="2 11">
        <name>pyridoxal 5'-phosphate</name>
        <dbReference type="ChEBI" id="CHEBI:597326"/>
    </cofactor>
</comment>
<dbReference type="Gene3D" id="3.40.50.2000">
    <property type="entry name" value="Glycogen Phosphorylase B"/>
    <property type="match status" value="2"/>
</dbReference>
<evidence type="ECO:0000313" key="14">
    <source>
        <dbReference type="Proteomes" id="UP000031594"/>
    </source>
</evidence>
<dbReference type="InterPro" id="IPR000811">
    <property type="entry name" value="Glyco_trans_35"/>
</dbReference>
<dbReference type="STRING" id="1202785.A946_11480"/>
<dbReference type="OrthoDB" id="9760804at2"/>
<keyword evidence="8 11" id="KW-0119">Carbohydrate metabolism</keyword>
<evidence type="ECO:0000256" key="5">
    <source>
        <dbReference type="ARBA" id="ARBA00022676"/>
    </source>
</evidence>
<proteinExistence type="inferred from homology"/>
<dbReference type="CDD" id="cd04300">
    <property type="entry name" value="GT35_Glycogen_Phosphorylase"/>
    <property type="match status" value="1"/>
</dbReference>
<evidence type="ECO:0000256" key="7">
    <source>
        <dbReference type="ARBA" id="ARBA00022898"/>
    </source>
</evidence>
<comment type="function">
    <text evidence="9">Phosphorylase is an important allosteric enzyme in carbohydrate metabolism. Enzymes from different sources differ in their regulatory mechanisms and in their natural substrates. However, all known phosphorylases share catalytic and structural properties.</text>
</comment>
<comment type="similarity">
    <text evidence="3 11">Belongs to the glycogen phosphorylase family.</text>
</comment>
<keyword evidence="6 11" id="KW-0808">Transferase</keyword>
<keyword evidence="5 11" id="KW-0328">Glycosyltransferase</keyword>
<evidence type="ECO:0000256" key="6">
    <source>
        <dbReference type="ARBA" id="ARBA00022679"/>
    </source>
</evidence>
<reference evidence="12 14" key="1">
    <citation type="submission" date="2014-08" db="EMBL/GenBank/DDBJ databases">
        <title>Methylacidiphilum kamchatkense strain Kam1 draft genome sequence.</title>
        <authorList>
            <person name="Birkeland N.-K."/>
            <person name="Erikstad H.A."/>
        </authorList>
    </citation>
    <scope>NUCLEOTIDE SEQUENCE [LARGE SCALE GENOMIC DNA]</scope>
    <source>
        <strain evidence="12 14">Kam1</strain>
    </source>
</reference>
<evidence type="ECO:0000256" key="10">
    <source>
        <dbReference type="PIRSR" id="PIRSR000460-1"/>
    </source>
</evidence>
<evidence type="ECO:0000256" key="9">
    <source>
        <dbReference type="ARBA" id="ARBA00025174"/>
    </source>
</evidence>
<dbReference type="SUPFAM" id="SSF53756">
    <property type="entry name" value="UDP-Glycosyltransferase/glycogen phosphorylase"/>
    <property type="match status" value="1"/>
</dbReference>
<dbReference type="PANTHER" id="PTHR11468">
    <property type="entry name" value="GLYCOGEN PHOSPHORYLASE"/>
    <property type="match status" value="1"/>
</dbReference>
<dbReference type="PROSITE" id="PS00102">
    <property type="entry name" value="PHOSPHORYLASE"/>
    <property type="match status" value="1"/>
</dbReference>
<evidence type="ECO:0000313" key="15">
    <source>
        <dbReference type="Proteomes" id="UP000315925"/>
    </source>
</evidence>
<keyword evidence="7 10" id="KW-0663">Pyridoxal phosphate</keyword>
<dbReference type="EMBL" id="JQNX01000013">
    <property type="protein sequence ID" value="KIE57748.1"/>
    <property type="molecule type" value="Genomic_DNA"/>
</dbReference>
<feature type="modified residue" description="N6-(pyridoxal phosphate)lysine" evidence="10">
    <location>
        <position position="664"/>
    </location>
</feature>
<dbReference type="FunFam" id="3.40.50.2000:FF:000005">
    <property type="entry name" value="Alpha-1,4 glucan phosphorylase"/>
    <property type="match status" value="1"/>
</dbReference>
<dbReference type="GO" id="GO:0005980">
    <property type="term" value="P:glycogen catabolic process"/>
    <property type="evidence" value="ECO:0007669"/>
    <property type="project" value="TreeGrafter"/>
</dbReference>
<dbReference type="KEGG" id="mkc:kam1_768"/>
<evidence type="ECO:0000256" key="3">
    <source>
        <dbReference type="ARBA" id="ARBA00006047"/>
    </source>
</evidence>
<keyword evidence="4" id="KW-0321">Glycogen metabolism</keyword>
<accession>A0A0C1UPM5</accession>
<dbReference type="Proteomes" id="UP000315925">
    <property type="component" value="Chromosome"/>
</dbReference>
<reference evidence="13" key="2">
    <citation type="journal article" date="2019" name="BMC Genomics">
        <title>Complete genome sequence analysis of the thermoacidophilic verrucomicrobial methanotroph 'Candidatus Methylacidiphilum kamchatkense' strain Kam1 and comparison with its closest relatives.</title>
        <authorList>
            <person name="Kruse T."/>
            <person name="Ratnadevi C.M."/>
            <person name="Erikstad H.A."/>
            <person name="Birkeland N.K."/>
        </authorList>
    </citation>
    <scope>NUCLEOTIDE SEQUENCE</scope>
    <source>
        <strain evidence="13">Kam1</strain>
    </source>
</reference>
<evidence type="ECO:0000256" key="1">
    <source>
        <dbReference type="ARBA" id="ARBA00001275"/>
    </source>
</evidence>
<dbReference type="RefSeq" id="WP_039722290.1">
    <property type="nucleotide sequence ID" value="NZ_CP037899.1"/>
</dbReference>
<name>A0A0C1UPM5_9BACT</name>
<dbReference type="InterPro" id="IPR011833">
    <property type="entry name" value="Glycg_phsphrylas"/>
</dbReference>
<dbReference type="GO" id="GO:0005737">
    <property type="term" value="C:cytoplasm"/>
    <property type="evidence" value="ECO:0007669"/>
    <property type="project" value="TreeGrafter"/>
</dbReference>
<evidence type="ECO:0000313" key="12">
    <source>
        <dbReference type="EMBL" id="KIE57748.1"/>
    </source>
</evidence>
<evidence type="ECO:0000313" key="13">
    <source>
        <dbReference type="EMBL" id="QDQ42013.1"/>
    </source>
</evidence>
<evidence type="ECO:0000256" key="11">
    <source>
        <dbReference type="RuleBase" id="RU000587"/>
    </source>
</evidence>
<keyword evidence="14" id="KW-1185">Reference proteome</keyword>
<dbReference type="GO" id="GO:0008184">
    <property type="term" value="F:glycogen phosphorylase activity"/>
    <property type="evidence" value="ECO:0007669"/>
    <property type="project" value="InterPro"/>
</dbReference>
<evidence type="ECO:0000256" key="4">
    <source>
        <dbReference type="ARBA" id="ARBA00022600"/>
    </source>
</evidence>
<dbReference type="InterPro" id="IPR035090">
    <property type="entry name" value="Pyridoxal_P_attach_site"/>
</dbReference>